<gene>
    <name evidence="2" type="ORF">KHLLAP_LOCUS6693</name>
</gene>
<reference evidence="2" key="1">
    <citation type="submission" date="2023-10" db="EMBL/GenBank/DDBJ databases">
        <authorList>
            <person name="Hackl T."/>
        </authorList>
    </citation>
    <scope>NUCLEOTIDE SEQUENCE</scope>
</reference>
<accession>A0AAI8YIQ0</accession>
<proteinExistence type="predicted"/>
<feature type="chain" id="PRO_5042489891" evidence="1">
    <location>
        <begin position="20"/>
        <end position="157"/>
    </location>
</feature>
<dbReference type="Proteomes" id="UP001295740">
    <property type="component" value="Unassembled WGS sequence"/>
</dbReference>
<organism evidence="2 3">
    <name type="scientific">Anthostomella pinea</name>
    <dbReference type="NCBI Taxonomy" id="933095"/>
    <lineage>
        <taxon>Eukaryota</taxon>
        <taxon>Fungi</taxon>
        <taxon>Dikarya</taxon>
        <taxon>Ascomycota</taxon>
        <taxon>Pezizomycotina</taxon>
        <taxon>Sordariomycetes</taxon>
        <taxon>Xylariomycetidae</taxon>
        <taxon>Xylariales</taxon>
        <taxon>Xylariaceae</taxon>
        <taxon>Anthostomella</taxon>
    </lineage>
</organism>
<feature type="signal peptide" evidence="1">
    <location>
        <begin position="1"/>
        <end position="19"/>
    </location>
</feature>
<comment type="caution">
    <text evidence="2">The sequence shown here is derived from an EMBL/GenBank/DDBJ whole genome shotgun (WGS) entry which is preliminary data.</text>
</comment>
<evidence type="ECO:0000256" key="1">
    <source>
        <dbReference type="SAM" id="SignalP"/>
    </source>
</evidence>
<name>A0AAI8YIQ0_9PEZI</name>
<keyword evidence="3" id="KW-1185">Reference proteome</keyword>
<sequence length="157" mass="17370">MKHLAALLVGLGLAALTAAKDVTFTVYDNSECKYENKKFEKKNYMAITVGSGDHECKPIDFTAWYHLVDTGPRPAFSLVTGDHIEKATGDNIVKRDDVDLSQIVFFTDVSCKDPLDTLEDAMNEWHRVGGEADLNCLDVKDPRGIAAYQVAKKKDTS</sequence>
<dbReference type="EMBL" id="CAUWAG010000008">
    <property type="protein sequence ID" value="CAJ2506225.1"/>
    <property type="molecule type" value="Genomic_DNA"/>
</dbReference>
<dbReference type="AlphaFoldDB" id="A0AAI8YIQ0"/>
<evidence type="ECO:0000313" key="3">
    <source>
        <dbReference type="Proteomes" id="UP001295740"/>
    </source>
</evidence>
<evidence type="ECO:0000313" key="2">
    <source>
        <dbReference type="EMBL" id="CAJ2506225.1"/>
    </source>
</evidence>
<protein>
    <submittedName>
        <fullName evidence="2">Uu.00g003550.m01.CDS01</fullName>
    </submittedName>
</protein>
<keyword evidence="1" id="KW-0732">Signal</keyword>